<dbReference type="Proteomes" id="UP001430953">
    <property type="component" value="Unassembled WGS sequence"/>
</dbReference>
<protein>
    <submittedName>
        <fullName evidence="1">Uncharacterized protein</fullName>
    </submittedName>
</protein>
<accession>A0AAW2H369</accession>
<organism evidence="1 2">
    <name type="scientific">Cardiocondyla obscurior</name>
    <dbReference type="NCBI Taxonomy" id="286306"/>
    <lineage>
        <taxon>Eukaryota</taxon>
        <taxon>Metazoa</taxon>
        <taxon>Ecdysozoa</taxon>
        <taxon>Arthropoda</taxon>
        <taxon>Hexapoda</taxon>
        <taxon>Insecta</taxon>
        <taxon>Pterygota</taxon>
        <taxon>Neoptera</taxon>
        <taxon>Endopterygota</taxon>
        <taxon>Hymenoptera</taxon>
        <taxon>Apocrita</taxon>
        <taxon>Aculeata</taxon>
        <taxon>Formicoidea</taxon>
        <taxon>Formicidae</taxon>
        <taxon>Myrmicinae</taxon>
        <taxon>Cardiocondyla</taxon>
    </lineage>
</organism>
<dbReference type="AlphaFoldDB" id="A0AAW2H369"/>
<reference evidence="1 2" key="1">
    <citation type="submission" date="2023-03" db="EMBL/GenBank/DDBJ databases">
        <title>High recombination rates correlate with genetic variation in Cardiocondyla obscurior ants.</title>
        <authorList>
            <person name="Errbii M."/>
        </authorList>
    </citation>
    <scope>NUCLEOTIDE SEQUENCE [LARGE SCALE GENOMIC DNA]</scope>
    <source>
        <strain evidence="1">Alpha-2009</strain>
        <tissue evidence="1">Whole body</tissue>
    </source>
</reference>
<gene>
    <name evidence="1" type="ORF">PUN28_001060</name>
</gene>
<proteinExistence type="predicted"/>
<sequence length="81" mass="9827">MVVGSEHKRQFRIEHRPAFFFMGAVNENVRKIDEFHHLFARVSFQRRIQREARLCGIPRVVSIFNSKKMRRKKKRPDFLVD</sequence>
<keyword evidence="2" id="KW-1185">Reference proteome</keyword>
<comment type="caution">
    <text evidence="1">The sequence shown here is derived from an EMBL/GenBank/DDBJ whole genome shotgun (WGS) entry which is preliminary data.</text>
</comment>
<name>A0AAW2H369_9HYME</name>
<evidence type="ECO:0000313" key="2">
    <source>
        <dbReference type="Proteomes" id="UP001430953"/>
    </source>
</evidence>
<evidence type="ECO:0000313" key="1">
    <source>
        <dbReference type="EMBL" id="KAL0133848.1"/>
    </source>
</evidence>
<dbReference type="EMBL" id="JADYXP020000001">
    <property type="protein sequence ID" value="KAL0133848.1"/>
    <property type="molecule type" value="Genomic_DNA"/>
</dbReference>